<dbReference type="EMBL" id="MU006578">
    <property type="protein sequence ID" value="KAF2746380.1"/>
    <property type="molecule type" value="Genomic_DNA"/>
</dbReference>
<feature type="compositionally biased region" description="Acidic residues" evidence="1">
    <location>
        <begin position="81"/>
        <end position="94"/>
    </location>
</feature>
<protein>
    <submittedName>
        <fullName evidence="2">Uncharacterized protein</fullName>
    </submittedName>
</protein>
<dbReference type="OrthoDB" id="3795483at2759"/>
<sequence>MAMFSPTTTFLSLPQELRDKIFEAAGVAAFPGGPKTVIQHWFEVQDVKAQVSLIKQQTPDIQFKAKYSAYEVVNNSYNSADDPDDNGGDGEEVDLFPRAESESDDSEDDEFGEDDDGEAEDADDADEDEMDALEMEEDEMDEDEEDEDEEDEDEDEDDEDEDDEDEDHDQDMSGGTLTEDATDMEATNMDMDEAVTVPENIPEEFNGTVINPHQKWRHIPKFLTLSHVPLPVELMLTSKDMKQQAEDAFYGVATLRIQPTASFAHTSMFETAVDQLLDYHLNHPASPFQKIRNAEVMFAWDTEWLRSSACQGNEDFFNSLLTVRAGLACDALRFSPLQKITVHWYDSVNDENSGLVRDSVFAMFGMWPFAEFKQHYLAPGAKPRRKTPVGNMRLDFQDIAARGFRLY</sequence>
<proteinExistence type="predicted"/>
<gene>
    <name evidence="2" type="ORF">M011DRAFT_468852</name>
</gene>
<evidence type="ECO:0000313" key="3">
    <source>
        <dbReference type="Proteomes" id="UP000799440"/>
    </source>
</evidence>
<keyword evidence="3" id="KW-1185">Reference proteome</keyword>
<dbReference type="AlphaFoldDB" id="A0A6A6VA26"/>
<dbReference type="Proteomes" id="UP000799440">
    <property type="component" value="Unassembled WGS sequence"/>
</dbReference>
<feature type="region of interest" description="Disordered" evidence="1">
    <location>
        <begin position="76"/>
        <end position="178"/>
    </location>
</feature>
<name>A0A6A6VA26_9PLEO</name>
<evidence type="ECO:0000256" key="1">
    <source>
        <dbReference type="SAM" id="MobiDB-lite"/>
    </source>
</evidence>
<organism evidence="2 3">
    <name type="scientific">Sporormia fimetaria CBS 119925</name>
    <dbReference type="NCBI Taxonomy" id="1340428"/>
    <lineage>
        <taxon>Eukaryota</taxon>
        <taxon>Fungi</taxon>
        <taxon>Dikarya</taxon>
        <taxon>Ascomycota</taxon>
        <taxon>Pezizomycotina</taxon>
        <taxon>Dothideomycetes</taxon>
        <taxon>Pleosporomycetidae</taxon>
        <taxon>Pleosporales</taxon>
        <taxon>Sporormiaceae</taxon>
        <taxon>Sporormia</taxon>
    </lineage>
</organism>
<reference evidence="2" key="1">
    <citation type="journal article" date="2020" name="Stud. Mycol.">
        <title>101 Dothideomycetes genomes: a test case for predicting lifestyles and emergence of pathogens.</title>
        <authorList>
            <person name="Haridas S."/>
            <person name="Albert R."/>
            <person name="Binder M."/>
            <person name="Bloem J."/>
            <person name="Labutti K."/>
            <person name="Salamov A."/>
            <person name="Andreopoulos B."/>
            <person name="Baker S."/>
            <person name="Barry K."/>
            <person name="Bills G."/>
            <person name="Bluhm B."/>
            <person name="Cannon C."/>
            <person name="Castanera R."/>
            <person name="Culley D."/>
            <person name="Daum C."/>
            <person name="Ezra D."/>
            <person name="Gonzalez J."/>
            <person name="Henrissat B."/>
            <person name="Kuo A."/>
            <person name="Liang C."/>
            <person name="Lipzen A."/>
            <person name="Lutzoni F."/>
            <person name="Magnuson J."/>
            <person name="Mondo S."/>
            <person name="Nolan M."/>
            <person name="Ohm R."/>
            <person name="Pangilinan J."/>
            <person name="Park H.-J."/>
            <person name="Ramirez L."/>
            <person name="Alfaro M."/>
            <person name="Sun H."/>
            <person name="Tritt A."/>
            <person name="Yoshinaga Y."/>
            <person name="Zwiers L.-H."/>
            <person name="Turgeon B."/>
            <person name="Goodwin S."/>
            <person name="Spatafora J."/>
            <person name="Crous P."/>
            <person name="Grigoriev I."/>
        </authorList>
    </citation>
    <scope>NUCLEOTIDE SEQUENCE</scope>
    <source>
        <strain evidence="2">CBS 119925</strain>
    </source>
</reference>
<accession>A0A6A6VA26</accession>
<evidence type="ECO:0000313" key="2">
    <source>
        <dbReference type="EMBL" id="KAF2746380.1"/>
    </source>
</evidence>
<feature type="compositionally biased region" description="Acidic residues" evidence="1">
    <location>
        <begin position="102"/>
        <end position="169"/>
    </location>
</feature>